<dbReference type="Proteomes" id="UP000824248">
    <property type="component" value="Unassembled WGS sequence"/>
</dbReference>
<name>A0A9D1WLK0_9GAMM</name>
<evidence type="ECO:0000313" key="2">
    <source>
        <dbReference type="Proteomes" id="UP000824248"/>
    </source>
</evidence>
<comment type="caution">
    <text evidence="1">The sequence shown here is derived from an EMBL/GenBank/DDBJ whole genome shotgun (WGS) entry which is preliminary data.</text>
</comment>
<accession>A0A9D1WLK0</accession>
<reference evidence="1" key="2">
    <citation type="submission" date="2021-04" db="EMBL/GenBank/DDBJ databases">
        <authorList>
            <person name="Gilroy R."/>
        </authorList>
    </citation>
    <scope>NUCLEOTIDE SEQUENCE</scope>
    <source>
        <strain evidence="1">1193</strain>
    </source>
</reference>
<dbReference type="EMBL" id="DXFC01000124">
    <property type="protein sequence ID" value="HIX61430.1"/>
    <property type="molecule type" value="Genomic_DNA"/>
</dbReference>
<gene>
    <name evidence="1" type="ORF">H9854_04245</name>
</gene>
<proteinExistence type="predicted"/>
<dbReference type="InterPro" id="IPR038695">
    <property type="entry name" value="Saro_0823-like_sf"/>
</dbReference>
<evidence type="ECO:0000313" key="1">
    <source>
        <dbReference type="EMBL" id="HIX61430.1"/>
    </source>
</evidence>
<sequence length="176" mass="18991">MKITQDVSRQRLGAALVALAALLLIWQVSAGAQELERSALEILSEGERYSLQVELAQTAAERRKGLMDRDSLDPDAGMLFVYPSPQPPQSGFWMYRTRIPLDIAFIDEQGRIAALYTMQPCTSPNPADCPATVAGVEYSAALEVNAGYFEAHGIGEGDCVKWPGQPDGCVGASSVE</sequence>
<organism evidence="1 2">
    <name type="scientific">Candidatus Halomonas stercoripullorum</name>
    <dbReference type="NCBI Taxonomy" id="2838617"/>
    <lineage>
        <taxon>Bacteria</taxon>
        <taxon>Pseudomonadati</taxon>
        <taxon>Pseudomonadota</taxon>
        <taxon>Gammaproteobacteria</taxon>
        <taxon>Oceanospirillales</taxon>
        <taxon>Halomonadaceae</taxon>
        <taxon>Halomonas</taxon>
    </lineage>
</organism>
<dbReference type="AlphaFoldDB" id="A0A9D1WLK0"/>
<dbReference type="Pfam" id="PF02643">
    <property type="entry name" value="DUF192"/>
    <property type="match status" value="1"/>
</dbReference>
<dbReference type="InterPro" id="IPR003795">
    <property type="entry name" value="DUF192"/>
</dbReference>
<dbReference type="Gene3D" id="2.60.120.1140">
    <property type="entry name" value="Protein of unknown function DUF192"/>
    <property type="match status" value="1"/>
</dbReference>
<reference evidence="1" key="1">
    <citation type="journal article" date="2021" name="PeerJ">
        <title>Extensive microbial diversity within the chicken gut microbiome revealed by metagenomics and culture.</title>
        <authorList>
            <person name="Gilroy R."/>
            <person name="Ravi A."/>
            <person name="Getino M."/>
            <person name="Pursley I."/>
            <person name="Horton D.L."/>
            <person name="Alikhan N.F."/>
            <person name="Baker D."/>
            <person name="Gharbi K."/>
            <person name="Hall N."/>
            <person name="Watson M."/>
            <person name="Adriaenssens E.M."/>
            <person name="Foster-Nyarko E."/>
            <person name="Jarju S."/>
            <person name="Secka A."/>
            <person name="Antonio M."/>
            <person name="Oren A."/>
            <person name="Chaudhuri R.R."/>
            <person name="La Ragione R."/>
            <person name="Hildebrand F."/>
            <person name="Pallen M.J."/>
        </authorList>
    </citation>
    <scope>NUCLEOTIDE SEQUENCE</scope>
    <source>
        <strain evidence="1">1193</strain>
    </source>
</reference>
<dbReference type="PANTHER" id="PTHR37953">
    <property type="entry name" value="UPF0127 PROTEIN MJ1496"/>
    <property type="match status" value="1"/>
</dbReference>
<dbReference type="PANTHER" id="PTHR37953:SF1">
    <property type="entry name" value="UPF0127 PROTEIN MJ1496"/>
    <property type="match status" value="1"/>
</dbReference>
<protein>
    <submittedName>
        <fullName evidence="1">DUF192 domain-containing protein</fullName>
    </submittedName>
</protein>